<sequence length="210" mass="23172">MTSHARLERTALVEAMREVGPDAPTLCTGWTTRDLAAHLVIRERRPDSSLGILLPQLAGYTERVRTQVMEAKSYEQLLDLIDSGAWWSPTGNPLADGVVNLAEFFIHHEDVRRAQPEWGPRAIPADVEQKFWSNLRIMAPLALRRAPVGVLLTANGGRTIRPNRGEPTVRLDGQPSELLLFVSGRQNSARLQMDGDADAIATLMSASFAL</sequence>
<evidence type="ECO:0000313" key="2">
    <source>
        <dbReference type="EMBL" id="GAA1691880.1"/>
    </source>
</evidence>
<name>A0ABN2HQV9_9ACTN</name>
<gene>
    <name evidence="2" type="ORF">GCM10009765_46580</name>
</gene>
<keyword evidence="3" id="KW-1185">Reference proteome</keyword>
<dbReference type="Pfam" id="PF11716">
    <property type="entry name" value="MDMPI_N"/>
    <property type="match status" value="1"/>
</dbReference>
<dbReference type="InterPro" id="IPR034660">
    <property type="entry name" value="DinB/YfiT-like"/>
</dbReference>
<dbReference type="InterPro" id="IPR024344">
    <property type="entry name" value="MDMPI_metal-binding"/>
</dbReference>
<feature type="domain" description="Mycothiol-dependent maleylpyruvate isomerase metal-binding" evidence="1">
    <location>
        <begin position="10"/>
        <end position="44"/>
    </location>
</feature>
<organism evidence="2 3">
    <name type="scientific">Fodinicola feengrottensis</name>
    <dbReference type="NCBI Taxonomy" id="435914"/>
    <lineage>
        <taxon>Bacteria</taxon>
        <taxon>Bacillati</taxon>
        <taxon>Actinomycetota</taxon>
        <taxon>Actinomycetes</taxon>
        <taxon>Mycobacteriales</taxon>
        <taxon>Fodinicola</taxon>
    </lineage>
</organism>
<protein>
    <submittedName>
        <fullName evidence="2">TIGR03085 family metal-binding protein</fullName>
    </submittedName>
</protein>
<dbReference type="NCBIfam" id="TIGR03085">
    <property type="entry name" value="TIGR03085 family metal-binding protein"/>
    <property type="match status" value="1"/>
</dbReference>
<dbReference type="NCBIfam" id="TIGR03083">
    <property type="entry name" value="maleylpyruvate isomerase family mycothiol-dependent enzyme"/>
    <property type="match status" value="1"/>
</dbReference>
<accession>A0ABN2HQV9</accession>
<proteinExistence type="predicted"/>
<reference evidence="2 3" key="1">
    <citation type="journal article" date="2019" name="Int. J. Syst. Evol. Microbiol.">
        <title>The Global Catalogue of Microorganisms (GCM) 10K type strain sequencing project: providing services to taxonomists for standard genome sequencing and annotation.</title>
        <authorList>
            <consortium name="The Broad Institute Genomics Platform"/>
            <consortium name="The Broad Institute Genome Sequencing Center for Infectious Disease"/>
            <person name="Wu L."/>
            <person name="Ma J."/>
        </authorList>
    </citation>
    <scope>NUCLEOTIDE SEQUENCE [LARGE SCALE GENOMIC DNA]</scope>
    <source>
        <strain evidence="2 3">JCM 14718</strain>
    </source>
</reference>
<dbReference type="EMBL" id="BAAANY010000019">
    <property type="protein sequence ID" value="GAA1691880.1"/>
    <property type="molecule type" value="Genomic_DNA"/>
</dbReference>
<dbReference type="InterPro" id="IPR017519">
    <property type="entry name" value="CHP03085"/>
</dbReference>
<dbReference type="Proteomes" id="UP001500618">
    <property type="component" value="Unassembled WGS sequence"/>
</dbReference>
<evidence type="ECO:0000313" key="3">
    <source>
        <dbReference type="Proteomes" id="UP001500618"/>
    </source>
</evidence>
<dbReference type="InterPro" id="IPR017517">
    <property type="entry name" value="Maleyloyr_isom"/>
</dbReference>
<dbReference type="SUPFAM" id="SSF109854">
    <property type="entry name" value="DinB/YfiT-like putative metalloenzymes"/>
    <property type="match status" value="1"/>
</dbReference>
<dbReference type="RefSeq" id="WP_344312553.1">
    <property type="nucleotide sequence ID" value="NZ_BAAANY010000019.1"/>
</dbReference>
<dbReference type="Gene3D" id="1.20.120.450">
    <property type="entry name" value="dinb family like domain"/>
    <property type="match status" value="1"/>
</dbReference>
<comment type="caution">
    <text evidence="2">The sequence shown here is derived from an EMBL/GenBank/DDBJ whole genome shotgun (WGS) entry which is preliminary data.</text>
</comment>
<evidence type="ECO:0000259" key="1">
    <source>
        <dbReference type="Pfam" id="PF11716"/>
    </source>
</evidence>